<dbReference type="Proteomes" id="UP000631653">
    <property type="component" value="Unassembled WGS sequence"/>
</dbReference>
<name>A0ABX0K5M8_9PROT</name>
<evidence type="ECO:0000259" key="1">
    <source>
        <dbReference type="PROSITE" id="PS50234"/>
    </source>
</evidence>
<organism evidence="2 3">
    <name type="scientific">Acetobacter conturbans</name>
    <dbReference type="NCBI Taxonomy" id="1737472"/>
    <lineage>
        <taxon>Bacteria</taxon>
        <taxon>Pseudomonadati</taxon>
        <taxon>Pseudomonadota</taxon>
        <taxon>Alphaproteobacteria</taxon>
        <taxon>Acetobacterales</taxon>
        <taxon>Acetobacteraceae</taxon>
        <taxon>Acetobacter</taxon>
    </lineage>
</organism>
<dbReference type="PROSITE" id="PS51257">
    <property type="entry name" value="PROKAR_LIPOPROTEIN"/>
    <property type="match status" value="1"/>
</dbReference>
<dbReference type="InterPro" id="IPR002035">
    <property type="entry name" value="VWF_A"/>
</dbReference>
<dbReference type="Pfam" id="PF13400">
    <property type="entry name" value="Tad"/>
    <property type="match status" value="1"/>
</dbReference>
<comment type="caution">
    <text evidence="2">The sequence shown here is derived from an EMBL/GenBank/DDBJ whole genome shotgun (WGS) entry which is preliminary data.</text>
</comment>
<dbReference type="EMBL" id="WOSY01000007">
    <property type="protein sequence ID" value="NHN88719.1"/>
    <property type="molecule type" value="Genomic_DNA"/>
</dbReference>
<evidence type="ECO:0000313" key="3">
    <source>
        <dbReference type="Proteomes" id="UP000631653"/>
    </source>
</evidence>
<sequence>MIHRLYKSRKGSVTLLVAFSACVLMVGMAVSVNIGNLVLKRGKLQEIADSASLHAAKAVNDSLVLDAGANASEIAESAARASVAANATGHGNTSVPDVTAVYIPQTAYSGSVQVSLSQTQNFFMSGFVPSSARTISVSSMATMTEGNSYLQVIFLVDISNSMGVGGTPAAISELENGAGRCAFACHDPNGYYTISNGCIMSSTGSYSSRGVWQPPCDMRTVAKASGISLKIDYVNQSLNSFLTELAEYSQDNRNHLYVGIDTFGTNFAQLLIPTTDIETVQNTASALDIENATPYGNKNNDPRRGPFDYSVYNGGYTKTSLALQQVVQGLENVGNGSSPTSRKTYVIFISDGAQDVYSSRATYQSVVDVSYGSYCTQLKNQNVKLFSIWVPYYPFPGNKLYDALFGSLPTSGSGSMEGAMDACSSGSGYYFQADDGPAIQNAFSSALNTIIKDSALRLSH</sequence>
<dbReference type="PROSITE" id="PS50234">
    <property type="entry name" value="VWFA"/>
    <property type="match status" value="1"/>
</dbReference>
<dbReference type="RefSeq" id="WP_173570041.1">
    <property type="nucleotide sequence ID" value="NZ_WOSY01000007.1"/>
</dbReference>
<dbReference type="SUPFAM" id="SSF53300">
    <property type="entry name" value="vWA-like"/>
    <property type="match status" value="1"/>
</dbReference>
<dbReference type="InterPro" id="IPR036465">
    <property type="entry name" value="vWFA_dom_sf"/>
</dbReference>
<proteinExistence type="predicted"/>
<feature type="domain" description="VWFA" evidence="1">
    <location>
        <begin position="151"/>
        <end position="447"/>
    </location>
</feature>
<dbReference type="Gene3D" id="3.40.50.410">
    <property type="entry name" value="von Willebrand factor, type A domain"/>
    <property type="match status" value="1"/>
</dbReference>
<evidence type="ECO:0000313" key="2">
    <source>
        <dbReference type="EMBL" id="NHN88719.1"/>
    </source>
</evidence>
<accession>A0ABX0K5M8</accession>
<keyword evidence="3" id="KW-1185">Reference proteome</keyword>
<dbReference type="InterPro" id="IPR028087">
    <property type="entry name" value="Tad_N"/>
</dbReference>
<protein>
    <recommendedName>
        <fullName evidence="1">VWFA domain-containing protein</fullName>
    </recommendedName>
</protein>
<gene>
    <name evidence="2" type="ORF">GOB81_08755</name>
</gene>
<reference evidence="2 3" key="1">
    <citation type="journal article" date="2020" name="Int. J. Syst. Evol. Microbiol.">
        <title>Novel acetic acid bacteria from cider fermentations: Acetobacter conturbans sp. nov. and Acetobacter fallax sp. nov.</title>
        <authorList>
            <person name="Sombolestani A.S."/>
            <person name="Cleenwerck I."/>
            <person name="Cnockaert M."/>
            <person name="Borremans W."/>
            <person name="Wieme A.D."/>
            <person name="De Vuyst L."/>
            <person name="Vandamme P."/>
        </authorList>
    </citation>
    <scope>NUCLEOTIDE SEQUENCE [LARGE SCALE GENOMIC DNA]</scope>
    <source>
        <strain evidence="2 3">LMG 1627</strain>
    </source>
</reference>